<dbReference type="Gene3D" id="3.20.80.10">
    <property type="entry name" value="Regulatory factor, effector binding domain"/>
    <property type="match status" value="1"/>
</dbReference>
<dbReference type="RefSeq" id="WP_368654259.1">
    <property type="nucleotide sequence ID" value="NZ_CP162599.1"/>
</dbReference>
<reference evidence="2" key="1">
    <citation type="submission" date="2024-07" db="EMBL/GenBank/DDBJ databases">
        <title>Halotolerant mesophilic bacterium Ornithinibacillus sp. 4-3, sp. nov., isolated from soil.</title>
        <authorList>
            <person name="Sidarenka A.V."/>
            <person name="Guliayeva D.E."/>
            <person name="Leanovich S.I."/>
            <person name="Hileuskaya K.S."/>
            <person name="Akhremchuk A.E."/>
            <person name="Sikolenko M.A."/>
            <person name="Valentovich L.N."/>
        </authorList>
    </citation>
    <scope>NUCLEOTIDE SEQUENCE</scope>
    <source>
        <strain evidence="2">4-3</strain>
    </source>
</reference>
<protein>
    <submittedName>
        <fullName evidence="2">GyrI-like domain-containing protein</fullName>
    </submittedName>
</protein>
<dbReference type="EMBL" id="CP162599">
    <property type="protein sequence ID" value="XDK33581.1"/>
    <property type="molecule type" value="Genomic_DNA"/>
</dbReference>
<feature type="domain" description="AraC effector-binding" evidence="1">
    <location>
        <begin position="4"/>
        <end position="159"/>
    </location>
</feature>
<evidence type="ECO:0000313" key="2">
    <source>
        <dbReference type="EMBL" id="XDK33581.1"/>
    </source>
</evidence>
<organism evidence="2">
    <name type="scientific">Ornithinibacillus sp. 4-3</name>
    <dbReference type="NCBI Taxonomy" id="3231488"/>
    <lineage>
        <taxon>Bacteria</taxon>
        <taxon>Bacillati</taxon>
        <taxon>Bacillota</taxon>
        <taxon>Bacilli</taxon>
        <taxon>Bacillales</taxon>
        <taxon>Bacillaceae</taxon>
        <taxon>Ornithinibacillus</taxon>
    </lineage>
</organism>
<dbReference type="InterPro" id="IPR011256">
    <property type="entry name" value="Reg_factor_effector_dom_sf"/>
</dbReference>
<accession>A0AB39HTP7</accession>
<proteinExistence type="predicted"/>
<dbReference type="Pfam" id="PF06445">
    <property type="entry name" value="GyrI-like"/>
    <property type="match status" value="1"/>
</dbReference>
<sequence length="161" mass="19086">MKNFDYEIKTLPAYRAMGLKCDVPFTEIETIKDVIQDSVSRVDTLEYAVNKNIRLGLSYHLRPDGFVYYSVYEVEEKQQLPDGMVEINIPEMTYLVTKHKGESIEKTYLKIMEWIRGSEYKAFKEQSIQYYDELPIKHERHTNHIDISNPPFEIWIPIEKS</sequence>
<gene>
    <name evidence="2" type="ORF">AB4Y30_04265</name>
</gene>
<dbReference type="InterPro" id="IPR010499">
    <property type="entry name" value="AraC_E-bd"/>
</dbReference>
<evidence type="ECO:0000259" key="1">
    <source>
        <dbReference type="SMART" id="SM00871"/>
    </source>
</evidence>
<dbReference type="SMART" id="SM00871">
    <property type="entry name" value="AraC_E_bind"/>
    <property type="match status" value="1"/>
</dbReference>
<dbReference type="InterPro" id="IPR029442">
    <property type="entry name" value="GyrI-like"/>
</dbReference>
<name>A0AB39HTP7_9BACI</name>
<dbReference type="SUPFAM" id="SSF55136">
    <property type="entry name" value="Probable bacterial effector-binding domain"/>
    <property type="match status" value="1"/>
</dbReference>
<dbReference type="AlphaFoldDB" id="A0AB39HTP7"/>